<dbReference type="InterPro" id="IPR001647">
    <property type="entry name" value="HTH_TetR"/>
</dbReference>
<reference evidence="6" key="1">
    <citation type="submission" date="2019-08" db="EMBL/GenBank/DDBJ databases">
        <authorList>
            <person name="Zheng X."/>
        </authorList>
    </citation>
    <scope>NUCLEOTIDE SEQUENCE [LARGE SCALE GENOMIC DNA]</scope>
    <source>
        <strain evidence="6">FJAT-25496</strain>
    </source>
</reference>
<protein>
    <submittedName>
        <fullName evidence="5">TetR/AcrR family transcriptional regulator</fullName>
    </submittedName>
</protein>
<gene>
    <name evidence="5" type="ORF">FSZ17_22385</name>
</gene>
<dbReference type="InterPro" id="IPR023772">
    <property type="entry name" value="DNA-bd_HTH_TetR-type_CS"/>
</dbReference>
<feature type="DNA-binding region" description="H-T-H motif" evidence="3">
    <location>
        <begin position="33"/>
        <end position="52"/>
    </location>
</feature>
<proteinExistence type="predicted"/>
<dbReference type="PROSITE" id="PS01081">
    <property type="entry name" value="HTH_TETR_1"/>
    <property type="match status" value="1"/>
</dbReference>
<evidence type="ECO:0000313" key="6">
    <source>
        <dbReference type="Proteomes" id="UP000321555"/>
    </source>
</evidence>
<dbReference type="OrthoDB" id="9812993at2"/>
<dbReference type="Pfam" id="PF00440">
    <property type="entry name" value="TetR_N"/>
    <property type="match status" value="1"/>
</dbReference>
<dbReference type="AlphaFoldDB" id="A0A5B8ZA42"/>
<evidence type="ECO:0000259" key="4">
    <source>
        <dbReference type="PROSITE" id="PS50977"/>
    </source>
</evidence>
<dbReference type="InterPro" id="IPR009057">
    <property type="entry name" value="Homeodomain-like_sf"/>
</dbReference>
<dbReference type="PANTHER" id="PTHR43479">
    <property type="entry name" value="ACREF/ENVCD OPERON REPRESSOR-RELATED"/>
    <property type="match status" value="1"/>
</dbReference>
<sequence>MRGFTEEEKIYLRTQLLEKGRSFFSVHGFKKTSIKDLTNAVGIAQGSFYLFFQSKEEIYFRILEEEEEKIKSIITRQLPSAMTAKTFAAFLLSGIQLIQDNPFIRQLFFEGELETLIRKLPKEIVEEHIHKDTDLLAPLLDSWGIKDKQEQDIVSGAIRSFFLLAVHEKAIGNAHYDQTIQFLAEAIADKIFARRMNDD</sequence>
<evidence type="ECO:0000256" key="2">
    <source>
        <dbReference type="ARBA" id="ARBA00023125"/>
    </source>
</evidence>
<organism evidence="5 6">
    <name type="scientific">Cytobacillus dafuensis</name>
    <name type="common">Bacillus dafuensis</name>
    <dbReference type="NCBI Taxonomy" id="1742359"/>
    <lineage>
        <taxon>Bacteria</taxon>
        <taxon>Bacillati</taxon>
        <taxon>Bacillota</taxon>
        <taxon>Bacilli</taxon>
        <taxon>Bacillales</taxon>
        <taxon>Bacillaceae</taxon>
        <taxon>Cytobacillus</taxon>
    </lineage>
</organism>
<accession>A0A5B8ZA42</accession>
<dbReference type="PANTHER" id="PTHR43479:SF11">
    <property type="entry name" value="ACREF_ENVCD OPERON REPRESSOR-RELATED"/>
    <property type="match status" value="1"/>
</dbReference>
<dbReference type="RefSeq" id="WP_057772681.1">
    <property type="nucleotide sequence ID" value="NZ_CP042593.1"/>
</dbReference>
<dbReference type="Gene3D" id="1.10.357.10">
    <property type="entry name" value="Tetracycline Repressor, domain 2"/>
    <property type="match status" value="1"/>
</dbReference>
<dbReference type="PROSITE" id="PS50977">
    <property type="entry name" value="HTH_TETR_2"/>
    <property type="match status" value="1"/>
</dbReference>
<feature type="domain" description="HTH tetR-type" evidence="4">
    <location>
        <begin position="10"/>
        <end position="70"/>
    </location>
</feature>
<dbReference type="Proteomes" id="UP000321555">
    <property type="component" value="Chromosome"/>
</dbReference>
<keyword evidence="1" id="KW-0678">Repressor</keyword>
<keyword evidence="2 3" id="KW-0238">DNA-binding</keyword>
<dbReference type="EMBL" id="CP042593">
    <property type="protein sequence ID" value="QED49801.1"/>
    <property type="molecule type" value="Genomic_DNA"/>
</dbReference>
<keyword evidence="6" id="KW-1185">Reference proteome</keyword>
<dbReference type="GO" id="GO:0003677">
    <property type="term" value="F:DNA binding"/>
    <property type="evidence" value="ECO:0007669"/>
    <property type="project" value="UniProtKB-UniRule"/>
</dbReference>
<evidence type="ECO:0000256" key="3">
    <source>
        <dbReference type="PROSITE-ProRule" id="PRU00335"/>
    </source>
</evidence>
<name>A0A5B8ZA42_CYTDA</name>
<evidence type="ECO:0000313" key="5">
    <source>
        <dbReference type="EMBL" id="QED49801.1"/>
    </source>
</evidence>
<dbReference type="STRING" id="1742359.GCA_001439625_03030"/>
<evidence type="ECO:0000256" key="1">
    <source>
        <dbReference type="ARBA" id="ARBA00022491"/>
    </source>
</evidence>
<dbReference type="SUPFAM" id="SSF46689">
    <property type="entry name" value="Homeodomain-like"/>
    <property type="match status" value="1"/>
</dbReference>
<dbReference type="InterPro" id="IPR050624">
    <property type="entry name" value="HTH-type_Tx_Regulator"/>
</dbReference>
<dbReference type="KEGG" id="bda:FSZ17_22385"/>